<accession>A0A067PH70</accession>
<keyword evidence="3" id="KW-0443">Lipid metabolism</keyword>
<dbReference type="HOGENOM" id="CLU_169792_0_0_1"/>
<dbReference type="InParanoid" id="A0A067PH70"/>
<feature type="non-terminal residue" evidence="6">
    <location>
        <position position="75"/>
    </location>
</feature>
<organism evidence="6 7">
    <name type="scientific">Jaapia argillacea MUCL 33604</name>
    <dbReference type="NCBI Taxonomy" id="933084"/>
    <lineage>
        <taxon>Eukaryota</taxon>
        <taxon>Fungi</taxon>
        <taxon>Dikarya</taxon>
        <taxon>Basidiomycota</taxon>
        <taxon>Agaricomycotina</taxon>
        <taxon>Agaricomycetes</taxon>
        <taxon>Agaricomycetidae</taxon>
        <taxon>Jaapiales</taxon>
        <taxon>Jaapiaceae</taxon>
        <taxon>Jaapia</taxon>
    </lineage>
</organism>
<feature type="non-terminal residue" evidence="6">
    <location>
        <position position="1"/>
    </location>
</feature>
<gene>
    <name evidence="6" type="ORF">JAAARDRAFT_84923</name>
</gene>
<evidence type="ECO:0000256" key="4">
    <source>
        <dbReference type="PROSITE-ProRule" id="PRU01161"/>
    </source>
</evidence>
<keyword evidence="2" id="KW-0442">Lipid degradation</keyword>
<evidence type="ECO:0000256" key="1">
    <source>
        <dbReference type="ARBA" id="ARBA00022801"/>
    </source>
</evidence>
<comment type="caution">
    <text evidence="4">Lacks conserved residue(s) required for the propagation of feature annotation.</text>
</comment>
<evidence type="ECO:0000256" key="3">
    <source>
        <dbReference type="ARBA" id="ARBA00023098"/>
    </source>
</evidence>
<dbReference type="AlphaFoldDB" id="A0A067PH70"/>
<reference evidence="7" key="1">
    <citation type="journal article" date="2014" name="Proc. Natl. Acad. Sci. U.S.A.">
        <title>Extensive sampling of basidiomycete genomes demonstrates inadequacy of the white-rot/brown-rot paradigm for wood decay fungi.</title>
        <authorList>
            <person name="Riley R."/>
            <person name="Salamov A.A."/>
            <person name="Brown D.W."/>
            <person name="Nagy L.G."/>
            <person name="Floudas D."/>
            <person name="Held B.W."/>
            <person name="Levasseur A."/>
            <person name="Lombard V."/>
            <person name="Morin E."/>
            <person name="Otillar R."/>
            <person name="Lindquist E.A."/>
            <person name="Sun H."/>
            <person name="LaButti K.M."/>
            <person name="Schmutz J."/>
            <person name="Jabbour D."/>
            <person name="Luo H."/>
            <person name="Baker S.E."/>
            <person name="Pisabarro A.G."/>
            <person name="Walton J.D."/>
            <person name="Blanchette R.A."/>
            <person name="Henrissat B."/>
            <person name="Martin F."/>
            <person name="Cullen D."/>
            <person name="Hibbett D.S."/>
            <person name="Grigoriev I.V."/>
        </authorList>
    </citation>
    <scope>NUCLEOTIDE SEQUENCE [LARGE SCALE GENOMIC DNA]</scope>
    <source>
        <strain evidence="7">MUCL 33604</strain>
    </source>
</reference>
<proteinExistence type="predicted"/>
<dbReference type="PANTHER" id="PTHR24185:SF1">
    <property type="entry name" value="CALCIUM-INDEPENDENT PHOSPHOLIPASE A2-GAMMA"/>
    <property type="match status" value="1"/>
</dbReference>
<evidence type="ECO:0000259" key="5">
    <source>
        <dbReference type="PROSITE" id="PS51635"/>
    </source>
</evidence>
<dbReference type="OrthoDB" id="630895at2759"/>
<protein>
    <recommendedName>
        <fullName evidence="5">PNPLA domain-containing protein</fullName>
    </recommendedName>
</protein>
<sequence length="75" mass="7796">DGGGVRGLSQLIILRELMDRVKSAAGLATPPLPGEYFDLIGGTGTGGLIALMLGPLRMSVADAIMTYGQMSEQVF</sequence>
<keyword evidence="1" id="KW-0378">Hydrolase</keyword>
<dbReference type="GO" id="GO:0047499">
    <property type="term" value="F:calcium-independent phospholipase A2 activity"/>
    <property type="evidence" value="ECO:0007669"/>
    <property type="project" value="TreeGrafter"/>
</dbReference>
<dbReference type="GO" id="GO:0046486">
    <property type="term" value="P:glycerolipid metabolic process"/>
    <property type="evidence" value="ECO:0007669"/>
    <property type="project" value="UniProtKB-ARBA"/>
</dbReference>
<dbReference type="Gene3D" id="3.40.1090.10">
    <property type="entry name" value="Cytosolic phospholipase A2 catalytic domain"/>
    <property type="match status" value="1"/>
</dbReference>
<dbReference type="Proteomes" id="UP000027265">
    <property type="component" value="Unassembled WGS sequence"/>
</dbReference>
<dbReference type="PROSITE" id="PS51635">
    <property type="entry name" value="PNPLA"/>
    <property type="match status" value="1"/>
</dbReference>
<evidence type="ECO:0000313" key="6">
    <source>
        <dbReference type="EMBL" id="KDQ49811.1"/>
    </source>
</evidence>
<dbReference type="GO" id="GO:0019369">
    <property type="term" value="P:arachidonate metabolic process"/>
    <property type="evidence" value="ECO:0007669"/>
    <property type="project" value="TreeGrafter"/>
</dbReference>
<dbReference type="EMBL" id="KL197773">
    <property type="protein sequence ID" value="KDQ49811.1"/>
    <property type="molecule type" value="Genomic_DNA"/>
</dbReference>
<dbReference type="SUPFAM" id="SSF52151">
    <property type="entry name" value="FabD/lysophospholipase-like"/>
    <property type="match status" value="1"/>
</dbReference>
<dbReference type="InterPro" id="IPR002641">
    <property type="entry name" value="PNPLA_dom"/>
</dbReference>
<dbReference type="InterPro" id="IPR016035">
    <property type="entry name" value="Acyl_Trfase/lysoPLipase"/>
</dbReference>
<dbReference type="PANTHER" id="PTHR24185">
    <property type="entry name" value="CALCIUM-INDEPENDENT PHOSPHOLIPASE A2-GAMMA"/>
    <property type="match status" value="1"/>
</dbReference>
<dbReference type="Pfam" id="PF01734">
    <property type="entry name" value="Patatin"/>
    <property type="match status" value="1"/>
</dbReference>
<keyword evidence="7" id="KW-1185">Reference proteome</keyword>
<evidence type="ECO:0000313" key="7">
    <source>
        <dbReference type="Proteomes" id="UP000027265"/>
    </source>
</evidence>
<dbReference type="GO" id="GO:0016042">
    <property type="term" value="P:lipid catabolic process"/>
    <property type="evidence" value="ECO:0007669"/>
    <property type="project" value="UniProtKB-KW"/>
</dbReference>
<feature type="short sequence motif" description="GXGXXG" evidence="4">
    <location>
        <begin position="2"/>
        <end position="7"/>
    </location>
</feature>
<evidence type="ECO:0000256" key="2">
    <source>
        <dbReference type="ARBA" id="ARBA00022963"/>
    </source>
</evidence>
<feature type="domain" description="PNPLA" evidence="5">
    <location>
        <begin position="1"/>
        <end position="75"/>
    </location>
</feature>
<name>A0A067PH70_9AGAM</name>
<dbReference type="GO" id="GO:0016020">
    <property type="term" value="C:membrane"/>
    <property type="evidence" value="ECO:0007669"/>
    <property type="project" value="TreeGrafter"/>
</dbReference>